<evidence type="ECO:0000256" key="5">
    <source>
        <dbReference type="ARBA" id="ARBA00023134"/>
    </source>
</evidence>
<evidence type="ECO:0000256" key="9">
    <source>
        <dbReference type="ARBA" id="ARBA00061052"/>
    </source>
</evidence>
<dbReference type="InterPro" id="IPR000640">
    <property type="entry name" value="EFG_V-like"/>
</dbReference>
<keyword evidence="1" id="KW-1003">Cell membrane</keyword>
<comment type="catalytic activity">
    <reaction evidence="7">
        <text>GTP + H2O = GDP + phosphate + H(+)</text>
        <dbReference type="Rhea" id="RHEA:19669"/>
        <dbReference type="ChEBI" id="CHEBI:15377"/>
        <dbReference type="ChEBI" id="CHEBI:15378"/>
        <dbReference type="ChEBI" id="CHEBI:37565"/>
        <dbReference type="ChEBI" id="CHEBI:43474"/>
        <dbReference type="ChEBI" id="CHEBI:58189"/>
        <dbReference type="EC" id="3.6.5.n1"/>
    </reaction>
</comment>
<proteinExistence type="inferred from homology"/>
<dbReference type="GO" id="GO:0045727">
    <property type="term" value="P:positive regulation of translation"/>
    <property type="evidence" value="ECO:0007669"/>
    <property type="project" value="TreeGrafter"/>
</dbReference>
<dbReference type="InterPro" id="IPR038363">
    <property type="entry name" value="LepA_C_sf"/>
</dbReference>
<evidence type="ECO:0000256" key="2">
    <source>
        <dbReference type="ARBA" id="ARBA00022741"/>
    </source>
</evidence>
<evidence type="ECO:0000259" key="12">
    <source>
        <dbReference type="Pfam" id="PF06421"/>
    </source>
</evidence>
<dbReference type="Pfam" id="PF06421">
    <property type="entry name" value="LepA_C"/>
    <property type="match status" value="1"/>
</dbReference>
<dbReference type="FunFam" id="3.30.70.2570:FF:000001">
    <property type="entry name" value="Translation factor GUF1, mitochondrial"/>
    <property type="match status" value="1"/>
</dbReference>
<keyword evidence="3" id="KW-0378">Hydrolase</keyword>
<name>A0A227J6I4_VIBPH</name>
<dbReference type="InterPro" id="IPR035647">
    <property type="entry name" value="EFG_III/V"/>
</dbReference>
<protein>
    <recommendedName>
        <fullName evidence="10">elongation factor 4</fullName>
        <ecNumber evidence="10">3.6.5.n1</ecNumber>
    </recommendedName>
</protein>
<keyword evidence="2" id="KW-0547">Nucleotide-binding</keyword>
<evidence type="ECO:0000259" key="11">
    <source>
        <dbReference type="Pfam" id="PF00679"/>
    </source>
</evidence>
<feature type="non-terminal residue" evidence="13">
    <location>
        <position position="1"/>
    </location>
</feature>
<keyword evidence="5" id="KW-0342">GTP-binding</keyword>
<comment type="function">
    <text evidence="8">Required for accurate and efficient protein synthesis under certain stress conditions. May act as a fidelity factor of the translation reaction, by catalyzing a one-codon backward translocation of tRNAs on improperly translocated ribosomes. Back-translocation proceeds from a post-translocation (POST) complex to a pre-translocation (PRE) complex, thus giving elongation factor G a second chance to translocate the tRNAs correctly. Binds to ribosomes in a GTP-dependent manner.</text>
</comment>
<dbReference type="InterPro" id="IPR013842">
    <property type="entry name" value="LepA_CTD"/>
</dbReference>
<dbReference type="SUPFAM" id="SSF54980">
    <property type="entry name" value="EF-G C-terminal domain-like"/>
    <property type="match status" value="1"/>
</dbReference>
<dbReference type="AlphaFoldDB" id="A0A227J6I4"/>
<evidence type="ECO:0000256" key="7">
    <source>
        <dbReference type="ARBA" id="ARBA00050293"/>
    </source>
</evidence>
<evidence type="ECO:0000256" key="6">
    <source>
        <dbReference type="ARBA" id="ARBA00023136"/>
    </source>
</evidence>
<dbReference type="Pfam" id="PF00679">
    <property type="entry name" value="EFG_C"/>
    <property type="match status" value="1"/>
</dbReference>
<gene>
    <name evidence="13" type="ORF">CA163_25150</name>
</gene>
<dbReference type="InterPro" id="IPR006297">
    <property type="entry name" value="EF-4"/>
</dbReference>
<organism evidence="13 14">
    <name type="scientific">Vibrio parahaemolyticus</name>
    <dbReference type="NCBI Taxonomy" id="670"/>
    <lineage>
        <taxon>Bacteria</taxon>
        <taxon>Pseudomonadati</taxon>
        <taxon>Pseudomonadota</taxon>
        <taxon>Gammaproteobacteria</taxon>
        <taxon>Vibrionales</taxon>
        <taxon>Vibrionaceae</taxon>
        <taxon>Vibrio</taxon>
    </lineage>
</organism>
<evidence type="ECO:0000256" key="3">
    <source>
        <dbReference type="ARBA" id="ARBA00022801"/>
    </source>
</evidence>
<dbReference type="EC" id="3.6.5.n1" evidence="10"/>
<dbReference type="GO" id="GO:0043022">
    <property type="term" value="F:ribosome binding"/>
    <property type="evidence" value="ECO:0007669"/>
    <property type="project" value="TreeGrafter"/>
</dbReference>
<feature type="domain" description="GTP-binding protein LepA C-terminal" evidence="12">
    <location>
        <begin position="59"/>
        <end position="115"/>
    </location>
</feature>
<feature type="non-terminal residue" evidence="13">
    <location>
        <position position="115"/>
    </location>
</feature>
<dbReference type="EMBL" id="NIXT01002563">
    <property type="protein sequence ID" value="OXE30097.1"/>
    <property type="molecule type" value="Genomic_DNA"/>
</dbReference>
<feature type="domain" description="Elongation factor EFG" evidence="11">
    <location>
        <begin position="2"/>
        <end position="54"/>
    </location>
</feature>
<keyword evidence="13" id="KW-0251">Elongation factor</keyword>
<comment type="similarity">
    <text evidence="9">Belongs to the GTP-binding elongation factor family. LepA subfamily.</text>
</comment>
<accession>A0A227J6I4</accession>
<dbReference type="GO" id="GO:0003746">
    <property type="term" value="F:translation elongation factor activity"/>
    <property type="evidence" value="ECO:0007669"/>
    <property type="project" value="UniProtKB-KW"/>
</dbReference>
<dbReference type="Proteomes" id="UP000214596">
    <property type="component" value="Unassembled WGS sequence"/>
</dbReference>
<dbReference type="GO" id="GO:0005525">
    <property type="term" value="F:GTP binding"/>
    <property type="evidence" value="ECO:0007669"/>
    <property type="project" value="UniProtKB-KW"/>
</dbReference>
<dbReference type="Gene3D" id="3.30.70.2570">
    <property type="entry name" value="Elongation factor 4, C-terminal domain"/>
    <property type="match status" value="1"/>
</dbReference>
<evidence type="ECO:0000256" key="4">
    <source>
        <dbReference type="ARBA" id="ARBA00022917"/>
    </source>
</evidence>
<evidence type="ECO:0000256" key="8">
    <source>
        <dbReference type="ARBA" id="ARBA00057626"/>
    </source>
</evidence>
<evidence type="ECO:0000256" key="10">
    <source>
        <dbReference type="ARBA" id="ARBA00066744"/>
    </source>
</evidence>
<evidence type="ECO:0000256" key="1">
    <source>
        <dbReference type="ARBA" id="ARBA00022475"/>
    </source>
</evidence>
<dbReference type="Gene3D" id="3.30.70.240">
    <property type="match status" value="1"/>
</dbReference>
<comment type="caution">
    <text evidence="13">The sequence shown here is derived from an EMBL/GenBank/DDBJ whole genome shotgun (WGS) entry which is preliminary data.</text>
</comment>
<keyword evidence="6" id="KW-0472">Membrane</keyword>
<sequence length="115" mass="13121">QVDMVYHGNQVAVTYDIPMAEVVLDFFDRLKSTSRGYASLDYNFQRFEASNMVRVDVLLNGDKVDALALITHKDQSQTRGRQLVEKMKEFIPRQMFDIAIQAAIGNHIIARSTVK</sequence>
<dbReference type="GO" id="GO:0017111">
    <property type="term" value="F:ribonucleoside triphosphate phosphatase activity"/>
    <property type="evidence" value="ECO:0007669"/>
    <property type="project" value="UniProtKB-ARBA"/>
</dbReference>
<reference evidence="13 14" key="1">
    <citation type="journal article" date="2017" name="Appl. Environ. Microbiol.">
        <title>Parallel evolution of two clades of a major Atlantic endemic Vibrio parahaemolyticus pathogen lineage by independent acquisition of related pathogenicity islands.</title>
        <authorList>
            <person name="Xu F."/>
            <person name="Gonzalez-Escalona N."/>
            <person name="Drees K.P."/>
            <person name="Sebra R.P."/>
            <person name="Cooper V.S."/>
            <person name="Jones S.H."/>
            <person name="Whistler C.A."/>
        </authorList>
    </citation>
    <scope>NUCLEOTIDE SEQUENCE [LARGE SCALE GENOMIC DNA]</scope>
    <source>
        <strain evidence="13 14">MAVP-3</strain>
    </source>
</reference>
<evidence type="ECO:0000313" key="14">
    <source>
        <dbReference type="Proteomes" id="UP000214596"/>
    </source>
</evidence>
<evidence type="ECO:0000313" key="13">
    <source>
        <dbReference type="EMBL" id="OXE30097.1"/>
    </source>
</evidence>
<dbReference type="PANTHER" id="PTHR43512">
    <property type="entry name" value="TRANSLATION FACTOR GUF1-RELATED"/>
    <property type="match status" value="1"/>
</dbReference>
<dbReference type="PANTHER" id="PTHR43512:SF4">
    <property type="entry name" value="TRANSLATION FACTOR GUF1 HOMOLOG, CHLOROPLASTIC"/>
    <property type="match status" value="1"/>
</dbReference>
<keyword evidence="4" id="KW-0648">Protein biosynthesis</keyword>